<dbReference type="SMART" id="SM00228">
    <property type="entry name" value="PDZ"/>
    <property type="match status" value="1"/>
</dbReference>
<feature type="transmembrane region" description="Helical" evidence="2">
    <location>
        <begin position="30"/>
        <end position="50"/>
    </location>
</feature>
<dbReference type="AlphaFoldDB" id="A0A2W5A4V2"/>
<dbReference type="SUPFAM" id="SSF50156">
    <property type="entry name" value="PDZ domain-like"/>
    <property type="match status" value="1"/>
</dbReference>
<dbReference type="Pfam" id="PF17820">
    <property type="entry name" value="PDZ_6"/>
    <property type="match status" value="1"/>
</dbReference>
<reference evidence="4 5" key="1">
    <citation type="submission" date="2017-08" db="EMBL/GenBank/DDBJ databases">
        <title>Infants hospitalized years apart are colonized by the same room-sourced microbial strains.</title>
        <authorList>
            <person name="Brooks B."/>
            <person name="Olm M.R."/>
            <person name="Firek B.A."/>
            <person name="Baker R."/>
            <person name="Thomas B.C."/>
            <person name="Morowitz M.J."/>
            <person name="Banfield J.F."/>
        </authorList>
    </citation>
    <scope>NUCLEOTIDE SEQUENCE [LARGE SCALE GENOMIC DNA]</scope>
    <source>
        <strain evidence="4">S2_018_000_R2_101</strain>
    </source>
</reference>
<dbReference type="PROSITE" id="PS50106">
    <property type="entry name" value="PDZ"/>
    <property type="match status" value="1"/>
</dbReference>
<dbReference type="InterPro" id="IPR001478">
    <property type="entry name" value="PDZ"/>
</dbReference>
<dbReference type="Proteomes" id="UP000249066">
    <property type="component" value="Unassembled WGS sequence"/>
</dbReference>
<feature type="domain" description="PDZ" evidence="3">
    <location>
        <begin position="84"/>
        <end position="139"/>
    </location>
</feature>
<keyword evidence="2" id="KW-1133">Transmembrane helix</keyword>
<accession>A0A2W5A4V2</accession>
<evidence type="ECO:0000313" key="4">
    <source>
        <dbReference type="EMBL" id="PZO89513.1"/>
    </source>
</evidence>
<evidence type="ECO:0000256" key="2">
    <source>
        <dbReference type="SAM" id="Phobius"/>
    </source>
</evidence>
<name>A0A2W5A4V2_9SPHN</name>
<keyword evidence="2" id="KW-0472">Membrane</keyword>
<proteinExistence type="predicted"/>
<dbReference type="InterPro" id="IPR036034">
    <property type="entry name" value="PDZ_sf"/>
</dbReference>
<feature type="region of interest" description="Disordered" evidence="1">
    <location>
        <begin position="1"/>
        <end position="21"/>
    </location>
</feature>
<comment type="caution">
    <text evidence="4">The sequence shown here is derived from an EMBL/GenBank/DDBJ whole genome shotgun (WGS) entry which is preliminary data.</text>
</comment>
<gene>
    <name evidence="4" type="ORF">DI623_09970</name>
</gene>
<keyword evidence="2" id="KW-0812">Transmembrane</keyword>
<protein>
    <recommendedName>
        <fullName evidence="3">PDZ domain-containing protein</fullName>
    </recommendedName>
</protein>
<evidence type="ECO:0000259" key="3">
    <source>
        <dbReference type="PROSITE" id="PS50106"/>
    </source>
</evidence>
<evidence type="ECO:0000256" key="1">
    <source>
        <dbReference type="SAM" id="MobiDB-lite"/>
    </source>
</evidence>
<dbReference type="EMBL" id="QFNN01000056">
    <property type="protein sequence ID" value="PZO89513.1"/>
    <property type="molecule type" value="Genomic_DNA"/>
</dbReference>
<feature type="compositionally biased region" description="Basic and acidic residues" evidence="1">
    <location>
        <begin position="1"/>
        <end position="14"/>
    </location>
</feature>
<evidence type="ECO:0000313" key="5">
    <source>
        <dbReference type="Proteomes" id="UP000249066"/>
    </source>
</evidence>
<sequence length="158" mass="16938">MASRANDSEMDGRSPLRPGRTVDGMTSARMVAWALLTLLLCSLPAAWVFIARPDLLRAGRPRPALPDVTVETTPDPVNHDGQALLVTSLRSGAEAAREGIRVGDLIEGVDGRSVATVDELARALADDQNMVLTLHLRRGDHPLDMRLDRRAAGVANGT</sequence>
<dbReference type="InterPro" id="IPR041489">
    <property type="entry name" value="PDZ_6"/>
</dbReference>
<dbReference type="Gene3D" id="2.30.42.10">
    <property type="match status" value="1"/>
</dbReference>
<organism evidence="4 5">
    <name type="scientific">Sphingomonas sanxanigenens</name>
    <dbReference type="NCBI Taxonomy" id="397260"/>
    <lineage>
        <taxon>Bacteria</taxon>
        <taxon>Pseudomonadati</taxon>
        <taxon>Pseudomonadota</taxon>
        <taxon>Alphaproteobacteria</taxon>
        <taxon>Sphingomonadales</taxon>
        <taxon>Sphingomonadaceae</taxon>
        <taxon>Sphingomonas</taxon>
    </lineage>
</organism>